<evidence type="ECO:0000259" key="2">
    <source>
        <dbReference type="Pfam" id="PF21029"/>
    </source>
</evidence>
<dbReference type="InterPro" id="IPR015943">
    <property type="entry name" value="WD40/YVTN_repeat-like_dom_sf"/>
</dbReference>
<reference evidence="3" key="1">
    <citation type="submission" date="2013-04" db="EMBL/GenBank/DDBJ databases">
        <authorList>
            <person name="Qu J."/>
            <person name="Murali S.C."/>
            <person name="Bandaranaike D."/>
            <person name="Bellair M."/>
            <person name="Blankenburg K."/>
            <person name="Chao H."/>
            <person name="Dinh H."/>
            <person name="Doddapaneni H."/>
            <person name="Downs B."/>
            <person name="Dugan-Rocha S."/>
            <person name="Elkadiri S."/>
            <person name="Gnanaolivu R.D."/>
            <person name="Hernandez B."/>
            <person name="Javaid M."/>
            <person name="Jayaseelan J.C."/>
            <person name="Lee S."/>
            <person name="Li M."/>
            <person name="Ming W."/>
            <person name="Munidasa M."/>
            <person name="Muniz J."/>
            <person name="Nguyen L."/>
            <person name="Ongeri F."/>
            <person name="Osuji N."/>
            <person name="Pu L.-L."/>
            <person name="Puazo M."/>
            <person name="Qu C."/>
            <person name="Quiroz J."/>
            <person name="Raj R."/>
            <person name="Weissenberger G."/>
            <person name="Xin Y."/>
            <person name="Zou X."/>
            <person name="Han Y."/>
            <person name="Richards S."/>
            <person name="Worley K."/>
            <person name="Muzny D."/>
            <person name="Gibbs R."/>
        </authorList>
    </citation>
    <scope>NUCLEOTIDE SEQUENCE</scope>
    <source>
        <strain evidence="3">Sampled in the wild</strain>
    </source>
</reference>
<protein>
    <recommendedName>
        <fullName evidence="2">Regulator of MON1-CCZ1 complex N-terminal domain-containing protein</fullName>
    </recommendedName>
</protein>
<dbReference type="GO" id="GO:0035658">
    <property type="term" value="C:Mon1-Ccz1 complex"/>
    <property type="evidence" value="ECO:0007669"/>
    <property type="project" value="InterPro"/>
</dbReference>
<dbReference type="EMBL" id="KZ308364">
    <property type="protein sequence ID" value="KAG8228249.1"/>
    <property type="molecule type" value="Genomic_DNA"/>
</dbReference>
<dbReference type="PANTHER" id="PTHR12897">
    <property type="entry name" value="COLON CANCER-ASSOCIATED PROTEIN MIC1"/>
    <property type="match status" value="1"/>
</dbReference>
<dbReference type="Proteomes" id="UP000792457">
    <property type="component" value="Unassembled WGS sequence"/>
</dbReference>
<dbReference type="Pfam" id="PF21029">
    <property type="entry name" value="RMC1_N"/>
    <property type="match status" value="1"/>
</dbReference>
<dbReference type="GO" id="GO:0010506">
    <property type="term" value="P:regulation of autophagy"/>
    <property type="evidence" value="ECO:0007669"/>
    <property type="project" value="InterPro"/>
</dbReference>
<dbReference type="OrthoDB" id="26384at2759"/>
<evidence type="ECO:0000313" key="3">
    <source>
        <dbReference type="EMBL" id="KAG8228249.1"/>
    </source>
</evidence>
<organism evidence="3 4">
    <name type="scientific">Ladona fulva</name>
    <name type="common">Scarce chaser dragonfly</name>
    <name type="synonym">Libellula fulva</name>
    <dbReference type="NCBI Taxonomy" id="123851"/>
    <lineage>
        <taxon>Eukaryota</taxon>
        <taxon>Metazoa</taxon>
        <taxon>Ecdysozoa</taxon>
        <taxon>Arthropoda</taxon>
        <taxon>Hexapoda</taxon>
        <taxon>Insecta</taxon>
        <taxon>Pterygota</taxon>
        <taxon>Palaeoptera</taxon>
        <taxon>Odonata</taxon>
        <taxon>Epiprocta</taxon>
        <taxon>Anisoptera</taxon>
        <taxon>Libelluloidea</taxon>
        <taxon>Libellulidae</taxon>
        <taxon>Ladona</taxon>
    </lineage>
</organism>
<name>A0A8K0K4K2_LADFU</name>
<dbReference type="GO" id="GO:0005765">
    <property type="term" value="C:lysosomal membrane"/>
    <property type="evidence" value="ECO:0007669"/>
    <property type="project" value="TreeGrafter"/>
</dbReference>
<accession>A0A8K0K4K2</accession>
<keyword evidence="4" id="KW-1185">Reference proteome</keyword>
<feature type="domain" description="Regulator of MON1-CCZ1 complex N-terminal" evidence="2">
    <location>
        <begin position="30"/>
        <end position="148"/>
    </location>
</feature>
<feature type="compositionally biased region" description="Low complexity" evidence="1">
    <location>
        <begin position="252"/>
        <end position="272"/>
    </location>
</feature>
<evidence type="ECO:0000313" key="4">
    <source>
        <dbReference type="Proteomes" id="UP000792457"/>
    </source>
</evidence>
<gene>
    <name evidence="3" type="ORF">J437_LFUL015056</name>
</gene>
<evidence type="ECO:0000256" key="1">
    <source>
        <dbReference type="SAM" id="MobiDB-lite"/>
    </source>
</evidence>
<dbReference type="AlphaFoldDB" id="A0A8K0K4K2"/>
<feature type="region of interest" description="Disordered" evidence="1">
    <location>
        <begin position="248"/>
        <end position="289"/>
    </location>
</feature>
<reference evidence="3" key="2">
    <citation type="submission" date="2017-10" db="EMBL/GenBank/DDBJ databases">
        <title>Ladona fulva Genome sequencing and assembly.</title>
        <authorList>
            <person name="Murali S."/>
            <person name="Richards S."/>
            <person name="Bandaranaike D."/>
            <person name="Bellair M."/>
            <person name="Blankenburg K."/>
            <person name="Chao H."/>
            <person name="Dinh H."/>
            <person name="Doddapaneni H."/>
            <person name="Dugan-Rocha S."/>
            <person name="Elkadiri S."/>
            <person name="Gnanaolivu R."/>
            <person name="Hernandez B."/>
            <person name="Skinner E."/>
            <person name="Javaid M."/>
            <person name="Lee S."/>
            <person name="Li M."/>
            <person name="Ming W."/>
            <person name="Munidasa M."/>
            <person name="Muniz J."/>
            <person name="Nguyen L."/>
            <person name="Hughes D."/>
            <person name="Osuji N."/>
            <person name="Pu L.-L."/>
            <person name="Puazo M."/>
            <person name="Qu C."/>
            <person name="Quiroz J."/>
            <person name="Raj R."/>
            <person name="Weissenberger G."/>
            <person name="Xin Y."/>
            <person name="Zou X."/>
            <person name="Han Y."/>
            <person name="Worley K."/>
            <person name="Muzny D."/>
            <person name="Gibbs R."/>
        </authorList>
    </citation>
    <scope>NUCLEOTIDE SEQUENCE</scope>
    <source>
        <strain evidence="3">Sampled in the wild</strain>
    </source>
</reference>
<dbReference type="InterPro" id="IPR040371">
    <property type="entry name" value="RMC1"/>
</dbReference>
<proteinExistence type="predicted"/>
<dbReference type="InterPro" id="IPR036322">
    <property type="entry name" value="WD40_repeat_dom_sf"/>
</dbReference>
<comment type="caution">
    <text evidence="3">The sequence shown here is derived from an EMBL/GenBank/DDBJ whole genome shotgun (WGS) entry which is preliminary data.</text>
</comment>
<dbReference type="PANTHER" id="PTHR12897:SF4">
    <property type="entry name" value="REGULATOR OF MON1-CCZ1 COMPLEX"/>
    <property type="match status" value="1"/>
</dbReference>
<dbReference type="SUPFAM" id="SSF50978">
    <property type="entry name" value="WD40 repeat-like"/>
    <property type="match status" value="1"/>
</dbReference>
<dbReference type="Gene3D" id="2.130.10.10">
    <property type="entry name" value="YVTN repeat-like/Quinoprotein amine dehydrogenase"/>
    <property type="match status" value="1"/>
</dbReference>
<dbReference type="GO" id="GO:0031902">
    <property type="term" value="C:late endosome membrane"/>
    <property type="evidence" value="ECO:0007669"/>
    <property type="project" value="TreeGrafter"/>
</dbReference>
<sequence>MNSSTTKEKYYLEISSNPVRFQPVSTVTNVFFDYSNRQVFAVRSGGATGVVVKGPTEESSTSFIMEDKGPVMSIKFSPNQKVLAIHRSKTSVEFVNFPNDRDSVEYSQSCKGKNAIILGFVWTGNTEIAFITDHGIELFQVIPERRMLKALRSQNASANWFVECPQSGMVLLSSGSLGHTLQPFLFKPGNIVRLPKFEGNWILLIKCIGGSGVGWGIGGPRTANKLPERDVTLGVLYGNPSVLVLRHHRPRPSSSQHPPLPASLNNPASAPPRSLHFSRPPAISHSPSNNPPLGAEIVIYTLQG</sequence>
<dbReference type="InterPro" id="IPR049040">
    <property type="entry name" value="RMC1_N"/>
</dbReference>